<dbReference type="GO" id="GO:0046872">
    <property type="term" value="F:metal ion binding"/>
    <property type="evidence" value="ECO:0007669"/>
    <property type="project" value="UniProtKB-KW"/>
</dbReference>
<sequence length="380" mass="41047">MTAPEVPSGKIAASFYDGLSARRQPVLVWPSEDQRMLVLETSEGHQFLWQMNRLRALRDQSDEKSITLTLHSDEGDEAPRDPARLVVTDPLAILWFRRMVPDLGKRDVHAGTVRKVLLWLGAATAAMVLMLFVILPALSDYLAGHLPVETETAFGRSVMRQVEWMVKEEGAGDLTCTNPDGLAALNRMKDRLIEGRDLGYDLQLSVFDHKMVNAFAVPGGQIVIFRGLLDKAEGPDEVAGVLAHEIGHVAARDPTRIALRAAGSAGILSMILGDVSGGTAIAAAGEYLMRASYTRDAEAQADRYALGLLDGAGISAEGLAGFFDRISADTDMLPEYTSSHPLSAGRAQRAHDQAGMQGDTRPSLDDDDWAALKAICAKGD</sequence>
<keyword evidence="4 6" id="KW-0862">Zinc</keyword>
<evidence type="ECO:0000259" key="9">
    <source>
        <dbReference type="Pfam" id="PF01435"/>
    </source>
</evidence>
<keyword evidence="8" id="KW-0472">Membrane</keyword>
<dbReference type="Pfam" id="PF01435">
    <property type="entry name" value="Peptidase_M48"/>
    <property type="match status" value="1"/>
</dbReference>
<dbReference type="PANTHER" id="PTHR22726">
    <property type="entry name" value="METALLOENDOPEPTIDASE OMA1"/>
    <property type="match status" value="1"/>
</dbReference>
<proteinExistence type="inferred from homology"/>
<feature type="domain" description="Peptidase M48" evidence="9">
    <location>
        <begin position="185"/>
        <end position="351"/>
    </location>
</feature>
<evidence type="ECO:0000256" key="1">
    <source>
        <dbReference type="ARBA" id="ARBA00022670"/>
    </source>
</evidence>
<keyword evidence="11" id="KW-1185">Reference proteome</keyword>
<keyword evidence="1 6" id="KW-0645">Protease</keyword>
<dbReference type="GO" id="GO:0051603">
    <property type="term" value="P:proteolysis involved in protein catabolic process"/>
    <property type="evidence" value="ECO:0007669"/>
    <property type="project" value="TreeGrafter"/>
</dbReference>
<dbReference type="Gene3D" id="3.30.2010.10">
    <property type="entry name" value="Metalloproteases ('zincins'), catalytic domain"/>
    <property type="match status" value="1"/>
</dbReference>
<accession>A0A2S8S4B4</accession>
<dbReference type="CDD" id="cd07332">
    <property type="entry name" value="M48C_Oma1_like"/>
    <property type="match status" value="1"/>
</dbReference>
<dbReference type="InterPro" id="IPR051156">
    <property type="entry name" value="Mito/Outer_Membr_Metalloprot"/>
</dbReference>
<keyword evidence="2" id="KW-0479">Metal-binding</keyword>
<name>A0A2S8S4B4_9RHOB</name>
<comment type="similarity">
    <text evidence="6">Belongs to the peptidase M48 family.</text>
</comment>
<comment type="caution">
    <text evidence="10">The sequence shown here is derived from an EMBL/GenBank/DDBJ whole genome shotgun (WGS) entry which is preliminary data.</text>
</comment>
<dbReference type="GO" id="GO:0004222">
    <property type="term" value="F:metalloendopeptidase activity"/>
    <property type="evidence" value="ECO:0007669"/>
    <property type="project" value="InterPro"/>
</dbReference>
<keyword evidence="5 6" id="KW-0482">Metalloprotease</keyword>
<dbReference type="Proteomes" id="UP000238338">
    <property type="component" value="Unassembled WGS sequence"/>
</dbReference>
<dbReference type="EMBL" id="PVEP01000008">
    <property type="protein sequence ID" value="PQV55642.1"/>
    <property type="molecule type" value="Genomic_DNA"/>
</dbReference>
<keyword evidence="3 6" id="KW-0378">Hydrolase</keyword>
<evidence type="ECO:0000256" key="6">
    <source>
        <dbReference type="RuleBase" id="RU003983"/>
    </source>
</evidence>
<dbReference type="PANTHER" id="PTHR22726:SF1">
    <property type="entry name" value="METALLOENDOPEPTIDASE OMA1, MITOCHONDRIAL"/>
    <property type="match status" value="1"/>
</dbReference>
<dbReference type="AlphaFoldDB" id="A0A2S8S4B4"/>
<evidence type="ECO:0000256" key="3">
    <source>
        <dbReference type="ARBA" id="ARBA00022801"/>
    </source>
</evidence>
<dbReference type="GO" id="GO:0016020">
    <property type="term" value="C:membrane"/>
    <property type="evidence" value="ECO:0007669"/>
    <property type="project" value="TreeGrafter"/>
</dbReference>
<evidence type="ECO:0000256" key="7">
    <source>
        <dbReference type="SAM" id="MobiDB-lite"/>
    </source>
</evidence>
<keyword evidence="8" id="KW-1133">Transmembrane helix</keyword>
<evidence type="ECO:0000256" key="4">
    <source>
        <dbReference type="ARBA" id="ARBA00022833"/>
    </source>
</evidence>
<comment type="cofactor">
    <cofactor evidence="6">
        <name>Zn(2+)</name>
        <dbReference type="ChEBI" id="CHEBI:29105"/>
    </cofactor>
    <text evidence="6">Binds 1 zinc ion per subunit.</text>
</comment>
<reference evidence="10 11" key="1">
    <citation type="submission" date="2018-02" db="EMBL/GenBank/DDBJ databases">
        <title>Genomic Encyclopedia of Archaeal and Bacterial Type Strains, Phase II (KMG-II): from individual species to whole genera.</title>
        <authorList>
            <person name="Goeker M."/>
        </authorList>
    </citation>
    <scope>NUCLEOTIDE SEQUENCE [LARGE SCALE GENOMIC DNA]</scope>
    <source>
        <strain evidence="10 11">DSM 18921</strain>
    </source>
</reference>
<evidence type="ECO:0000256" key="2">
    <source>
        <dbReference type="ARBA" id="ARBA00022723"/>
    </source>
</evidence>
<evidence type="ECO:0000256" key="5">
    <source>
        <dbReference type="ARBA" id="ARBA00023049"/>
    </source>
</evidence>
<dbReference type="RefSeq" id="WP_105515878.1">
    <property type="nucleotide sequence ID" value="NZ_PVEP01000008.1"/>
</dbReference>
<keyword evidence="8" id="KW-0812">Transmembrane</keyword>
<gene>
    <name evidence="10" type="ORF">LX70_03308</name>
</gene>
<organism evidence="10 11">
    <name type="scientific">Albidovulum denitrificans</name>
    <dbReference type="NCBI Taxonomy" id="404881"/>
    <lineage>
        <taxon>Bacteria</taxon>
        <taxon>Pseudomonadati</taxon>
        <taxon>Pseudomonadota</taxon>
        <taxon>Alphaproteobacteria</taxon>
        <taxon>Rhodobacterales</taxon>
        <taxon>Paracoccaceae</taxon>
        <taxon>Albidovulum</taxon>
    </lineage>
</organism>
<evidence type="ECO:0000313" key="11">
    <source>
        <dbReference type="Proteomes" id="UP000238338"/>
    </source>
</evidence>
<evidence type="ECO:0000313" key="10">
    <source>
        <dbReference type="EMBL" id="PQV55642.1"/>
    </source>
</evidence>
<feature type="region of interest" description="Disordered" evidence="7">
    <location>
        <begin position="337"/>
        <end position="365"/>
    </location>
</feature>
<dbReference type="InterPro" id="IPR001915">
    <property type="entry name" value="Peptidase_M48"/>
</dbReference>
<evidence type="ECO:0000256" key="8">
    <source>
        <dbReference type="SAM" id="Phobius"/>
    </source>
</evidence>
<feature type="transmembrane region" description="Helical" evidence="8">
    <location>
        <begin position="116"/>
        <end position="138"/>
    </location>
</feature>
<dbReference type="OrthoDB" id="9810445at2"/>
<protein>
    <submittedName>
        <fullName evidence="10">Peptidase M48-like protein</fullName>
    </submittedName>
</protein>